<evidence type="ECO:0000313" key="7">
    <source>
        <dbReference type="EMBL" id="CZT04718.1"/>
    </source>
</evidence>
<dbReference type="OrthoDB" id="66881at2759"/>
<evidence type="ECO:0000259" key="6">
    <source>
        <dbReference type="Pfam" id="PF19834"/>
    </source>
</evidence>
<feature type="compositionally biased region" description="Polar residues" evidence="4">
    <location>
        <begin position="623"/>
        <end position="635"/>
    </location>
</feature>
<feature type="region of interest" description="Disordered" evidence="4">
    <location>
        <begin position="608"/>
        <end position="635"/>
    </location>
</feature>
<evidence type="ECO:0000259" key="5">
    <source>
        <dbReference type="Pfam" id="PF07992"/>
    </source>
</evidence>
<sequence>MAKRVCIIGAGPSGLVAAKTLTDSTTPSNFHITLFDVKSRIGGLWPVSPHDEGLVNPEMCTNQSRHTVSFSDLAWSSHEPLFPKAWMVGRYLERYLAVYGKGWDLRFGCKVVKVRRIGEGNEIGWNVFVKNHDEGKEEEIQFDYVIIATGFFGKAKMPQGLNDASVPIAHSSQIRKITTLITGPERKAIGRGRKIVIVGGQMSGVETAAAIAMQISSATNTPGDTSIEDAGKYVVTHLVQKPVWVMPLIFPVDPVMEKDGVKEKNRSPNFLPLDLVSYNIGWRPEGVVKNSSGHITTEAAALTHGFMETYTGTNQSEFGPALAISGGTKTEPPLLACSDQYTEFVRNEKIEVITGRMIEASDDSVAISTPAGDKEKITDVAAIVCATGFDASPSVDFLPADILQMFEFDATDDGFPLALNVHATISKKVPSLGFVGFYRSPYWGVMEMQARFLTKLWCGDEKAGKSLDQDTTMETMMSLRKDPRRAQFPMGDYAYLMESFAEILDIQRHEPSPGSTGTRTGLITPYRYTYSDVTASQKREIDLSLSEHYSTLKASAEKARFVPRAVFRGLQGIWALNRTITSRISTFPSGTLLGTATLLPRYPTDGPHSGAIGAQQIPPPPSQDNSIKQSNVTSPSKPAADLEYIYFEEGHFLTSFGATMTAKRSYVYRYFEENDCIDLWFAKGDYLTADYFFHRVKFTGRDEAVGWRAVSSHLCIEDMYDVSYTFLFSGATLSTWTSEYTVKGPQKDYTIRNVYTRPALK</sequence>
<keyword evidence="2" id="KW-0274">FAD</keyword>
<keyword evidence="3" id="KW-0560">Oxidoreductase</keyword>
<name>A0A1E1L526_9HELO</name>
<dbReference type="PANTHER" id="PTHR23023">
    <property type="entry name" value="DIMETHYLANILINE MONOOXYGENASE"/>
    <property type="match status" value="1"/>
</dbReference>
<dbReference type="InterPro" id="IPR050346">
    <property type="entry name" value="FMO-like"/>
</dbReference>
<keyword evidence="7" id="KW-0503">Monooxygenase</keyword>
<proteinExistence type="predicted"/>
<evidence type="ECO:0000256" key="1">
    <source>
        <dbReference type="ARBA" id="ARBA00022630"/>
    </source>
</evidence>
<dbReference type="Pfam" id="PF19834">
    <property type="entry name" value="DUF6314"/>
    <property type="match status" value="1"/>
</dbReference>
<dbReference type="EMBL" id="FJUX01000070">
    <property type="protein sequence ID" value="CZT04718.1"/>
    <property type="molecule type" value="Genomic_DNA"/>
</dbReference>
<dbReference type="Proteomes" id="UP000178912">
    <property type="component" value="Unassembled WGS sequence"/>
</dbReference>
<dbReference type="InterPro" id="IPR036188">
    <property type="entry name" value="FAD/NAD-bd_sf"/>
</dbReference>
<feature type="domain" description="DUF6314" evidence="6">
    <location>
        <begin position="570"/>
        <end position="757"/>
    </location>
</feature>
<dbReference type="InterPro" id="IPR045632">
    <property type="entry name" value="DUF6314"/>
</dbReference>
<keyword evidence="8" id="KW-1185">Reference proteome</keyword>
<dbReference type="SUPFAM" id="SSF51905">
    <property type="entry name" value="FAD/NAD(P)-binding domain"/>
    <property type="match status" value="1"/>
</dbReference>
<dbReference type="PRINTS" id="PR00368">
    <property type="entry name" value="FADPNR"/>
</dbReference>
<dbReference type="Pfam" id="PF07992">
    <property type="entry name" value="Pyr_redox_2"/>
    <property type="match status" value="1"/>
</dbReference>
<gene>
    <name evidence="7" type="ORF">RAG0_11083</name>
</gene>
<protein>
    <submittedName>
        <fullName evidence="7">Related to FMO1 Flavin-containing monooxygenase</fullName>
    </submittedName>
</protein>
<dbReference type="AlphaFoldDB" id="A0A1E1L526"/>
<dbReference type="Gene3D" id="3.50.50.60">
    <property type="entry name" value="FAD/NAD(P)-binding domain"/>
    <property type="match status" value="1"/>
</dbReference>
<reference evidence="8" key="1">
    <citation type="submission" date="2016-03" db="EMBL/GenBank/DDBJ databases">
        <authorList>
            <person name="Guldener U."/>
        </authorList>
    </citation>
    <scope>NUCLEOTIDE SEQUENCE [LARGE SCALE GENOMIC DNA]</scope>
    <source>
        <strain evidence="8">04CH-RAC-A.6.1</strain>
    </source>
</reference>
<evidence type="ECO:0000256" key="4">
    <source>
        <dbReference type="SAM" id="MobiDB-lite"/>
    </source>
</evidence>
<dbReference type="InterPro" id="IPR023753">
    <property type="entry name" value="FAD/NAD-binding_dom"/>
</dbReference>
<organism evidence="7 8">
    <name type="scientific">Rhynchosporium agropyri</name>
    <dbReference type="NCBI Taxonomy" id="914238"/>
    <lineage>
        <taxon>Eukaryota</taxon>
        <taxon>Fungi</taxon>
        <taxon>Dikarya</taxon>
        <taxon>Ascomycota</taxon>
        <taxon>Pezizomycotina</taxon>
        <taxon>Leotiomycetes</taxon>
        <taxon>Helotiales</taxon>
        <taxon>Ploettnerulaceae</taxon>
        <taxon>Rhynchosporium</taxon>
    </lineage>
</organism>
<keyword evidence="1" id="KW-0285">Flavoprotein</keyword>
<evidence type="ECO:0000256" key="3">
    <source>
        <dbReference type="ARBA" id="ARBA00023002"/>
    </source>
</evidence>
<evidence type="ECO:0000256" key="2">
    <source>
        <dbReference type="ARBA" id="ARBA00022827"/>
    </source>
</evidence>
<dbReference type="GO" id="GO:0004497">
    <property type="term" value="F:monooxygenase activity"/>
    <property type="evidence" value="ECO:0007669"/>
    <property type="project" value="UniProtKB-KW"/>
</dbReference>
<feature type="domain" description="FAD/NAD(P)-binding" evidence="5">
    <location>
        <begin position="4"/>
        <end position="288"/>
    </location>
</feature>
<evidence type="ECO:0000313" key="8">
    <source>
        <dbReference type="Proteomes" id="UP000178912"/>
    </source>
</evidence>
<accession>A0A1E1L526</accession>